<organism evidence="5 6">
    <name type="scientific">Mariniflexile jejuense</name>
    <dbReference type="NCBI Taxonomy" id="1173582"/>
    <lineage>
        <taxon>Bacteria</taxon>
        <taxon>Pseudomonadati</taxon>
        <taxon>Bacteroidota</taxon>
        <taxon>Flavobacteriia</taxon>
        <taxon>Flavobacteriales</taxon>
        <taxon>Flavobacteriaceae</taxon>
        <taxon>Mariniflexile</taxon>
    </lineage>
</organism>
<dbReference type="RefSeq" id="WP_379926778.1">
    <property type="nucleotide sequence ID" value="NZ_JBHTJI010000042.1"/>
</dbReference>
<dbReference type="Gene3D" id="1.10.10.10">
    <property type="entry name" value="Winged helix-like DNA-binding domain superfamily/Winged helix DNA-binding domain"/>
    <property type="match status" value="1"/>
</dbReference>
<evidence type="ECO:0000259" key="4">
    <source>
        <dbReference type="PROSITE" id="PS50949"/>
    </source>
</evidence>
<evidence type="ECO:0000256" key="3">
    <source>
        <dbReference type="ARBA" id="ARBA00023163"/>
    </source>
</evidence>
<dbReference type="InterPro" id="IPR000524">
    <property type="entry name" value="Tscrpt_reg_HTH_GntR"/>
</dbReference>
<protein>
    <submittedName>
        <fullName evidence="5">GntR family transcriptional regulator</fullName>
    </submittedName>
</protein>
<dbReference type="PANTHER" id="PTHR38445">
    <property type="entry name" value="HTH-TYPE TRANSCRIPTIONAL REPRESSOR YTRA"/>
    <property type="match status" value="1"/>
</dbReference>
<evidence type="ECO:0000313" key="5">
    <source>
        <dbReference type="EMBL" id="MFD0991101.1"/>
    </source>
</evidence>
<reference evidence="6" key="1">
    <citation type="journal article" date="2019" name="Int. J. Syst. Evol. Microbiol.">
        <title>The Global Catalogue of Microorganisms (GCM) 10K type strain sequencing project: providing services to taxonomists for standard genome sequencing and annotation.</title>
        <authorList>
            <consortium name="The Broad Institute Genomics Platform"/>
            <consortium name="The Broad Institute Genome Sequencing Center for Infectious Disease"/>
            <person name="Wu L."/>
            <person name="Ma J."/>
        </authorList>
    </citation>
    <scope>NUCLEOTIDE SEQUENCE [LARGE SCALE GENOMIC DNA]</scope>
    <source>
        <strain evidence="6">CCUG 62414</strain>
    </source>
</reference>
<keyword evidence="3" id="KW-0804">Transcription</keyword>
<evidence type="ECO:0000256" key="2">
    <source>
        <dbReference type="ARBA" id="ARBA00023125"/>
    </source>
</evidence>
<sequence>MNMLKDLKFENDPNKFKYQQIVDCFMFNISNGNIKHNETVPSINEFSRIYNVSRDTVEKAYKVLKKKNIISARKGKSSYVSSTKLISKLNILFLINKFSAYKLKMYNSFIESIGDDYHVDVEIYNCDESLFLDLLDRNLNKYDYYVIMPHFKTKYLEQVSFSKEAVDIIKKIPREKLVIMDNNQLSLDGDFIEIYQDFEKDIYNALLSGIEKINKYNKLILRIPKDTHYPFHLNIINGFMNFCTRNSLTFEVSYDSYDKLSLNKGDLFIVQNDDDLVNMVDLIGVKNLTIGKDIGVISYNETPLKRLLGITVISTDFQLMGRTAAQMIINNKKGKIKNPFNFICRNSI</sequence>
<comment type="caution">
    <text evidence="5">The sequence shown here is derived from an EMBL/GenBank/DDBJ whole genome shotgun (WGS) entry which is preliminary data.</text>
</comment>
<dbReference type="SUPFAM" id="SSF53822">
    <property type="entry name" value="Periplasmic binding protein-like I"/>
    <property type="match status" value="1"/>
</dbReference>
<keyword evidence="1" id="KW-0805">Transcription regulation</keyword>
<evidence type="ECO:0000256" key="1">
    <source>
        <dbReference type="ARBA" id="ARBA00023015"/>
    </source>
</evidence>
<dbReference type="InterPro" id="IPR028082">
    <property type="entry name" value="Peripla_BP_I"/>
</dbReference>
<dbReference type="CDD" id="cd07377">
    <property type="entry name" value="WHTH_GntR"/>
    <property type="match status" value="1"/>
</dbReference>
<dbReference type="EMBL" id="JBHTJI010000042">
    <property type="protein sequence ID" value="MFD0991101.1"/>
    <property type="molecule type" value="Genomic_DNA"/>
</dbReference>
<feature type="domain" description="HTH gntR-type" evidence="4">
    <location>
        <begin position="15"/>
        <end position="83"/>
    </location>
</feature>
<proteinExistence type="predicted"/>
<dbReference type="PROSITE" id="PS50949">
    <property type="entry name" value="HTH_GNTR"/>
    <property type="match status" value="1"/>
</dbReference>
<dbReference type="InterPro" id="IPR036390">
    <property type="entry name" value="WH_DNA-bd_sf"/>
</dbReference>
<gene>
    <name evidence="5" type="ORF">ACFQ1R_13415</name>
</gene>
<keyword evidence="2" id="KW-0238">DNA-binding</keyword>
<dbReference type="Proteomes" id="UP001597061">
    <property type="component" value="Unassembled WGS sequence"/>
</dbReference>
<dbReference type="SMART" id="SM00345">
    <property type="entry name" value="HTH_GNTR"/>
    <property type="match status" value="1"/>
</dbReference>
<dbReference type="SUPFAM" id="SSF46785">
    <property type="entry name" value="Winged helix' DNA-binding domain"/>
    <property type="match status" value="1"/>
</dbReference>
<evidence type="ECO:0000313" key="6">
    <source>
        <dbReference type="Proteomes" id="UP001597061"/>
    </source>
</evidence>
<accession>A0ABW3JNH0</accession>
<dbReference type="Gene3D" id="3.40.50.2300">
    <property type="match status" value="2"/>
</dbReference>
<dbReference type="Pfam" id="PF00392">
    <property type="entry name" value="GntR"/>
    <property type="match status" value="1"/>
</dbReference>
<dbReference type="PANTHER" id="PTHR38445:SF10">
    <property type="entry name" value="GNTR-FAMILY TRANSCRIPTIONAL REGULATOR"/>
    <property type="match status" value="1"/>
</dbReference>
<dbReference type="InterPro" id="IPR036388">
    <property type="entry name" value="WH-like_DNA-bd_sf"/>
</dbReference>
<keyword evidence="6" id="KW-1185">Reference proteome</keyword>
<name>A0ABW3JNH0_9FLAO</name>